<evidence type="ECO:0000313" key="2">
    <source>
        <dbReference type="EMBL" id="GFD33591.1"/>
    </source>
</evidence>
<accession>A0A699VK97</accession>
<name>A0A699VK97_TANCI</name>
<reference evidence="2" key="1">
    <citation type="journal article" date="2019" name="Sci. Rep.">
        <title>Draft genome of Tanacetum cinerariifolium, the natural source of mosquito coil.</title>
        <authorList>
            <person name="Yamashiro T."/>
            <person name="Shiraishi A."/>
            <person name="Satake H."/>
            <person name="Nakayama K."/>
        </authorList>
    </citation>
    <scope>NUCLEOTIDE SEQUENCE</scope>
</reference>
<gene>
    <name evidence="2" type="ORF">Tci_905560</name>
</gene>
<comment type="caution">
    <text evidence="2">The sequence shown here is derived from an EMBL/GenBank/DDBJ whole genome shotgun (WGS) entry which is preliminary data.</text>
</comment>
<sequence length="27" mass="3057">PSKYLDDPDMPELEDIVYSDDEEDVGA</sequence>
<dbReference type="EMBL" id="BKCJ011437167">
    <property type="protein sequence ID" value="GFD33591.1"/>
    <property type="molecule type" value="Genomic_DNA"/>
</dbReference>
<evidence type="ECO:0000256" key="1">
    <source>
        <dbReference type="SAM" id="MobiDB-lite"/>
    </source>
</evidence>
<protein>
    <submittedName>
        <fullName evidence="2">Uncharacterized protein</fullName>
    </submittedName>
</protein>
<organism evidence="2">
    <name type="scientific">Tanacetum cinerariifolium</name>
    <name type="common">Dalmatian daisy</name>
    <name type="synonym">Chrysanthemum cinerariifolium</name>
    <dbReference type="NCBI Taxonomy" id="118510"/>
    <lineage>
        <taxon>Eukaryota</taxon>
        <taxon>Viridiplantae</taxon>
        <taxon>Streptophyta</taxon>
        <taxon>Embryophyta</taxon>
        <taxon>Tracheophyta</taxon>
        <taxon>Spermatophyta</taxon>
        <taxon>Magnoliopsida</taxon>
        <taxon>eudicotyledons</taxon>
        <taxon>Gunneridae</taxon>
        <taxon>Pentapetalae</taxon>
        <taxon>asterids</taxon>
        <taxon>campanulids</taxon>
        <taxon>Asterales</taxon>
        <taxon>Asteraceae</taxon>
        <taxon>Asteroideae</taxon>
        <taxon>Anthemideae</taxon>
        <taxon>Anthemidinae</taxon>
        <taxon>Tanacetum</taxon>
    </lineage>
</organism>
<feature type="compositionally biased region" description="Acidic residues" evidence="1">
    <location>
        <begin position="7"/>
        <end position="27"/>
    </location>
</feature>
<dbReference type="AlphaFoldDB" id="A0A699VK97"/>
<proteinExistence type="predicted"/>
<feature type="region of interest" description="Disordered" evidence="1">
    <location>
        <begin position="1"/>
        <end position="27"/>
    </location>
</feature>
<feature type="non-terminal residue" evidence="2">
    <location>
        <position position="1"/>
    </location>
</feature>